<dbReference type="Proteomes" id="UP000178943">
    <property type="component" value="Unassembled WGS sequence"/>
</dbReference>
<evidence type="ECO:0000256" key="1">
    <source>
        <dbReference type="SAM" id="Phobius"/>
    </source>
</evidence>
<name>A0A1F5VQX6_9BACT</name>
<dbReference type="InterPro" id="IPR045584">
    <property type="entry name" value="Pilin-like"/>
</dbReference>
<evidence type="ECO:0000313" key="2">
    <source>
        <dbReference type="EMBL" id="OGF65777.1"/>
    </source>
</evidence>
<feature type="transmembrane region" description="Helical" evidence="1">
    <location>
        <begin position="36"/>
        <end position="58"/>
    </location>
</feature>
<dbReference type="PROSITE" id="PS00409">
    <property type="entry name" value="PROKAR_NTER_METHYL"/>
    <property type="match status" value="1"/>
</dbReference>
<accession>A0A1F5VQX6</accession>
<gene>
    <name evidence="2" type="ORF">A2Y62_04675</name>
</gene>
<comment type="caution">
    <text evidence="2">The sequence shown here is derived from an EMBL/GenBank/DDBJ whole genome shotgun (WGS) entry which is preliminary data.</text>
</comment>
<dbReference type="SUPFAM" id="SSF54523">
    <property type="entry name" value="Pili subunits"/>
    <property type="match status" value="1"/>
</dbReference>
<organism evidence="2 3">
    <name type="scientific">Candidatus Fischerbacteria bacterium RBG_13_37_8</name>
    <dbReference type="NCBI Taxonomy" id="1817863"/>
    <lineage>
        <taxon>Bacteria</taxon>
        <taxon>Candidatus Fischeribacteriota</taxon>
    </lineage>
</organism>
<dbReference type="InterPro" id="IPR012902">
    <property type="entry name" value="N_methyl_site"/>
</dbReference>
<keyword evidence="1" id="KW-0812">Transmembrane</keyword>
<protein>
    <recommendedName>
        <fullName evidence="4">Prepilin-type N-terminal cleavage/methylation domain-containing protein</fullName>
    </recommendedName>
</protein>
<keyword evidence="1" id="KW-0472">Membrane</keyword>
<keyword evidence="1" id="KW-1133">Transmembrane helix</keyword>
<sequence>MKEQKEMIFQGFKNNETELRLRATDRSTTGLSLLEMIVVLGIAGIMILISLTAWTLLFERMKLRQEISLLQTTIRQAYKDAISNEIYMVIDFYYFPDDVQRSDYYSVYWEKNGEFGYQEEQDEMIMTHVLPVRVKIVSTGGLLREKAVIVPAGLIKGAFDSEIFPGYAHVELLFKEYRAALRISRIGETKTKWL</sequence>
<dbReference type="STRING" id="1817863.A2Y62_04675"/>
<dbReference type="EMBL" id="MFGW01000104">
    <property type="protein sequence ID" value="OGF65777.1"/>
    <property type="molecule type" value="Genomic_DNA"/>
</dbReference>
<proteinExistence type="predicted"/>
<dbReference type="AlphaFoldDB" id="A0A1F5VQX6"/>
<evidence type="ECO:0000313" key="3">
    <source>
        <dbReference type="Proteomes" id="UP000178943"/>
    </source>
</evidence>
<evidence type="ECO:0008006" key="4">
    <source>
        <dbReference type="Google" id="ProtNLM"/>
    </source>
</evidence>
<reference evidence="2 3" key="1">
    <citation type="journal article" date="2016" name="Nat. Commun.">
        <title>Thousands of microbial genomes shed light on interconnected biogeochemical processes in an aquifer system.</title>
        <authorList>
            <person name="Anantharaman K."/>
            <person name="Brown C.T."/>
            <person name="Hug L.A."/>
            <person name="Sharon I."/>
            <person name="Castelle C.J."/>
            <person name="Probst A.J."/>
            <person name="Thomas B.C."/>
            <person name="Singh A."/>
            <person name="Wilkins M.J."/>
            <person name="Karaoz U."/>
            <person name="Brodie E.L."/>
            <person name="Williams K.H."/>
            <person name="Hubbard S.S."/>
            <person name="Banfield J.F."/>
        </authorList>
    </citation>
    <scope>NUCLEOTIDE SEQUENCE [LARGE SCALE GENOMIC DNA]</scope>
</reference>